<name>A0AAV7IGY8_COTGL</name>
<proteinExistence type="inferred from homology"/>
<dbReference type="PANTHER" id="PTHR11008:SF32">
    <property type="entry name" value="CIRCADIAN CLOCK-CONTROLLED PROTEIN DAYWAKE-RELATED"/>
    <property type="match status" value="1"/>
</dbReference>
<evidence type="ECO:0000313" key="4">
    <source>
        <dbReference type="EMBL" id="KAH0550462.1"/>
    </source>
</evidence>
<keyword evidence="1" id="KW-0732">Signal</keyword>
<organism evidence="4 5">
    <name type="scientific">Cotesia glomerata</name>
    <name type="common">Lepidopteran parasitic wasp</name>
    <name type="synonym">Apanteles glomeratus</name>
    <dbReference type="NCBI Taxonomy" id="32391"/>
    <lineage>
        <taxon>Eukaryota</taxon>
        <taxon>Metazoa</taxon>
        <taxon>Ecdysozoa</taxon>
        <taxon>Arthropoda</taxon>
        <taxon>Hexapoda</taxon>
        <taxon>Insecta</taxon>
        <taxon>Pterygota</taxon>
        <taxon>Neoptera</taxon>
        <taxon>Endopterygota</taxon>
        <taxon>Hymenoptera</taxon>
        <taxon>Apocrita</taxon>
        <taxon>Ichneumonoidea</taxon>
        <taxon>Braconidae</taxon>
        <taxon>Microgastrinae</taxon>
        <taxon>Cotesia</taxon>
    </lineage>
</organism>
<accession>A0AAV7IGY8</accession>
<gene>
    <name evidence="4" type="ORF">KQX54_019525</name>
</gene>
<dbReference type="EMBL" id="JAHXZJ010001864">
    <property type="protein sequence ID" value="KAH0550462.1"/>
    <property type="molecule type" value="Genomic_DNA"/>
</dbReference>
<dbReference type="InterPro" id="IPR038606">
    <property type="entry name" value="To_sf"/>
</dbReference>
<dbReference type="AlphaFoldDB" id="A0AAV7IGY8"/>
<keyword evidence="5" id="KW-1185">Reference proteome</keyword>
<dbReference type="GO" id="GO:0007623">
    <property type="term" value="P:circadian rhythm"/>
    <property type="evidence" value="ECO:0007669"/>
    <property type="project" value="UniProtKB-ARBA"/>
</dbReference>
<dbReference type="InterPro" id="IPR010562">
    <property type="entry name" value="Haemolymph_juvenile_hormone-bd"/>
</dbReference>
<dbReference type="Gene3D" id="3.15.10.30">
    <property type="entry name" value="Haemolymph juvenile hormone binding protein"/>
    <property type="match status" value="1"/>
</dbReference>
<evidence type="ECO:0000256" key="1">
    <source>
        <dbReference type="ARBA" id="ARBA00022729"/>
    </source>
</evidence>
<reference evidence="4 5" key="1">
    <citation type="journal article" date="2021" name="J. Hered.">
        <title>A chromosome-level genome assembly of the parasitoid wasp, Cotesia glomerata (Hymenoptera: Braconidae).</title>
        <authorList>
            <person name="Pinto B.J."/>
            <person name="Weis J.J."/>
            <person name="Gamble T."/>
            <person name="Ode P.J."/>
            <person name="Paul R."/>
            <person name="Zaspel J.M."/>
        </authorList>
    </citation>
    <scope>NUCLEOTIDE SEQUENCE [LARGE SCALE GENOMIC DNA]</scope>
    <source>
        <strain evidence="4">CgM1</strain>
    </source>
</reference>
<evidence type="ECO:0000256" key="2">
    <source>
        <dbReference type="ARBA" id="ARBA00023108"/>
    </source>
</evidence>
<dbReference type="GO" id="GO:0005615">
    <property type="term" value="C:extracellular space"/>
    <property type="evidence" value="ECO:0007669"/>
    <property type="project" value="TreeGrafter"/>
</dbReference>
<comment type="similarity">
    <text evidence="3">Belongs to the TO family.</text>
</comment>
<dbReference type="SMART" id="SM00700">
    <property type="entry name" value="JHBP"/>
    <property type="match status" value="1"/>
</dbReference>
<dbReference type="PANTHER" id="PTHR11008">
    <property type="entry name" value="PROTEIN TAKEOUT-LIKE PROTEIN"/>
    <property type="match status" value="1"/>
</dbReference>
<protein>
    <submittedName>
        <fullName evidence="4">Uncharacterized protein</fullName>
    </submittedName>
</protein>
<keyword evidence="2" id="KW-0090">Biological rhythms</keyword>
<dbReference type="Proteomes" id="UP000826195">
    <property type="component" value="Unassembled WGS sequence"/>
</dbReference>
<comment type="caution">
    <text evidence="4">The sequence shown here is derived from an EMBL/GenBank/DDBJ whole genome shotgun (WGS) entry which is preliminary data.</text>
</comment>
<evidence type="ECO:0000256" key="3">
    <source>
        <dbReference type="ARBA" id="ARBA00060902"/>
    </source>
</evidence>
<sequence>MTVGGKILITSKRTFLADDSTTDLLPLRKPIKGCYCVYNYNKNSKNKQRSQPTCTTASDSDFWPCSYCKSNFDIKLTDLSTENQLPGAPTFSSDTFRKISKINYTPTSEFLGNVKRKTSRQNSQVSVLTFEPQSSIQDLSKKSTADSQLNEPRKLGSELKLAKSYESIVSEKNITPEIQTIFTSTASYKNSSSSLTDNKLKKSISLSSDLNTREKEKFVKNLPRIVVQNNCRCRNCLIKDVKAKNLTSRKQVCAKCGCKRLSLLSSDKIDSEIDKETRELGDFRDKNYFDTHGSSRTLLSTPLTPPEILKQHQLNDRLFPEPVDEDNLVVSIPLLSDDQLKKIIHYFPRDIITQYCKNKADTNEKKKKIQRKCPLTGHLINLYKFNHIKKPQSYIIIMELRSVFILAFIAVSEAVDLPSSFKICKLDDQNLSQCVNEAAKQAIVSMANGISSLNILPIEPLGIDNMSIGESGTIASFKQNYRNIKVHGLTKGLNVTNYEIDFDNLIFKSDSFNPQIDFVANCKLDGRLLLFRIHGQGPCNITMLNLKTKNTYYGEKYEKDNKTYMKLLKYDVKFRPEKVILNFERLFEKDSFLGTQINSILNSNSDLLFRELQSSYEDTFAKVFIKFGNDIFTQIPFNKIFPA</sequence>
<evidence type="ECO:0000313" key="5">
    <source>
        <dbReference type="Proteomes" id="UP000826195"/>
    </source>
</evidence>
<dbReference type="Pfam" id="PF06585">
    <property type="entry name" value="JHBP"/>
    <property type="match status" value="1"/>
</dbReference>
<dbReference type="FunFam" id="3.15.10.30:FF:000001">
    <property type="entry name" value="Takeout-like protein 1"/>
    <property type="match status" value="1"/>
</dbReference>